<organism evidence="1">
    <name type="scientific">viral metagenome</name>
    <dbReference type="NCBI Taxonomy" id="1070528"/>
    <lineage>
        <taxon>unclassified sequences</taxon>
        <taxon>metagenomes</taxon>
        <taxon>organismal metagenomes</taxon>
    </lineage>
</organism>
<evidence type="ECO:0008006" key="2">
    <source>
        <dbReference type="Google" id="ProtNLM"/>
    </source>
</evidence>
<dbReference type="SUPFAM" id="SSF109604">
    <property type="entry name" value="HD-domain/PDEase-like"/>
    <property type="match status" value="1"/>
</dbReference>
<dbReference type="PANTHER" id="PTHR33594:SF1">
    <property type="entry name" value="HD_PDEASE DOMAIN-CONTAINING PROTEIN"/>
    <property type="match status" value="1"/>
</dbReference>
<sequence>MDVLYTFIDEFCKEYNIDPSHDVTHSRDCVRFAEKLMDYSFSEDEKTMARYAAALHDCVDKKYVDPELASLHVHQFLTSIGWSDTRASALLAIVTTMSYSKLNALTVDRKPVFPDHGDWGRVYHIVRQADLLCSYRVHRCYQYQLRIHPDWTEAEHWVRVGAMFQDRMFKYVTNGWFVSREAMALIPPLIEQAKKDLEGRNAVAPAGYGV</sequence>
<dbReference type="EMBL" id="MN740534">
    <property type="protein sequence ID" value="QHU31941.1"/>
    <property type="molecule type" value="Genomic_DNA"/>
</dbReference>
<reference evidence="1" key="1">
    <citation type="journal article" date="2020" name="Nature">
        <title>Giant virus diversity and host interactions through global metagenomics.</title>
        <authorList>
            <person name="Schulz F."/>
            <person name="Roux S."/>
            <person name="Paez-Espino D."/>
            <person name="Jungbluth S."/>
            <person name="Walsh D.A."/>
            <person name="Denef V.J."/>
            <person name="McMahon K.D."/>
            <person name="Konstantinidis K.T."/>
            <person name="Eloe-Fadrosh E.A."/>
            <person name="Kyrpides N.C."/>
            <person name="Woyke T."/>
        </authorList>
    </citation>
    <scope>NUCLEOTIDE SEQUENCE</scope>
    <source>
        <strain evidence="1">GVMAG-M-3300027963-41</strain>
    </source>
</reference>
<dbReference type="Gene3D" id="1.10.3210.10">
    <property type="entry name" value="Hypothetical protein af1432"/>
    <property type="match status" value="1"/>
</dbReference>
<name>A0A6C0LQC7_9ZZZZ</name>
<evidence type="ECO:0000313" key="1">
    <source>
        <dbReference type="EMBL" id="QHU31941.1"/>
    </source>
</evidence>
<dbReference type="PANTHER" id="PTHR33594">
    <property type="entry name" value="SUPERFAMILY HYDROLASE, PUTATIVE (AFU_ORTHOLOGUE AFUA_1G03035)-RELATED"/>
    <property type="match status" value="1"/>
</dbReference>
<dbReference type="AlphaFoldDB" id="A0A6C0LQC7"/>
<proteinExistence type="predicted"/>
<protein>
    <recommendedName>
        <fullName evidence="2">HD domain-containing protein</fullName>
    </recommendedName>
</protein>
<accession>A0A6C0LQC7</accession>